<dbReference type="EMBL" id="CP000090">
    <property type="protein sequence ID" value="AAZ60592.1"/>
    <property type="molecule type" value="Genomic_DNA"/>
</dbReference>
<proteinExistence type="predicted"/>
<dbReference type="OrthoDB" id="8858565at2"/>
<dbReference type="KEGG" id="reu:Reut_A1221"/>
<dbReference type="STRING" id="264198.Reut_A1221"/>
<gene>
    <name evidence="1" type="ordered locus">Reut_A1221</name>
</gene>
<reference evidence="1" key="1">
    <citation type="submission" date="2005-08" db="EMBL/GenBank/DDBJ databases">
        <title>Complete sequence of Chromosome1 of Ralstonia eutropha JMP134.</title>
        <authorList>
            <person name="Copeland A."/>
            <person name="Lucas S."/>
            <person name="Lapidus A."/>
            <person name="Barry K."/>
            <person name="Detter J.C."/>
            <person name="Glavina T."/>
            <person name="Hammon N."/>
            <person name="Israni S."/>
            <person name="Pitluck S."/>
            <person name="Goltsman E."/>
            <person name="Martinez M."/>
            <person name="Schmutz J."/>
            <person name="Larimer F."/>
            <person name="Land M."/>
            <person name="Lykidis A."/>
            <person name="Richardson P."/>
        </authorList>
    </citation>
    <scope>NUCLEOTIDE SEQUENCE</scope>
    <source>
        <strain evidence="1">JMP134</strain>
    </source>
</reference>
<protein>
    <submittedName>
        <fullName evidence="1">Uncharacterized protein</fullName>
    </submittedName>
</protein>
<dbReference type="eggNOG" id="COG4876">
    <property type="taxonomic scope" value="Bacteria"/>
</dbReference>
<sequence length="70" mass="7688">MPRNSGYFPISMKNLLPEVRAKAIEIANALLEQGYGEGMAIRTAIAQAHRWAARHAVGDAPMHTPAQHRP</sequence>
<dbReference type="AlphaFoldDB" id="Q472U1"/>
<name>Q472U1_CUPPJ</name>
<evidence type="ECO:0000313" key="1">
    <source>
        <dbReference type="EMBL" id="AAZ60592.1"/>
    </source>
</evidence>
<dbReference type="HOGENOM" id="CLU_189805_0_0_4"/>
<accession>Q472U1</accession>
<organism evidence="1">
    <name type="scientific">Cupriavidus pinatubonensis (strain JMP 134 / LMG 1197)</name>
    <name type="common">Cupriavidus necator (strain JMP 134)</name>
    <dbReference type="NCBI Taxonomy" id="264198"/>
    <lineage>
        <taxon>Bacteria</taxon>
        <taxon>Pseudomonadati</taxon>
        <taxon>Pseudomonadota</taxon>
        <taxon>Betaproteobacteria</taxon>
        <taxon>Burkholderiales</taxon>
        <taxon>Burkholderiaceae</taxon>
        <taxon>Cupriavidus</taxon>
    </lineage>
</organism>